<dbReference type="Pfam" id="PF09829">
    <property type="entry name" value="DUF2057"/>
    <property type="match status" value="1"/>
</dbReference>
<dbReference type="AlphaFoldDB" id="A0A0K6IQG2"/>
<dbReference type="InterPro" id="IPR018635">
    <property type="entry name" value="UPF0319"/>
</dbReference>
<sequence length="195" mass="22469">MNPWKLLCSGFLFVASSLTLAGSLHVDKAIELLAVDGQVLKSLNTTPRDLKSGDHQVVFRYKHRLRDGNAEMEFKTLPYLMTFSTLANDEVQILAPDLFTKSQAELYFSNPNVWRVQFNNGVIKTLNYQPLSEEQVPKEAIQSLLDQYNEAQENEFVRKPIEEPAKNELLRSIQLLYLQANEEQRQAIKEWVIKQ</sequence>
<evidence type="ECO:0000313" key="5">
    <source>
        <dbReference type="Proteomes" id="UP000182769"/>
    </source>
</evidence>
<comment type="similarity">
    <text evidence="1">Belongs to the UPF0319 family.</text>
</comment>
<keyword evidence="2 3" id="KW-0732">Signal</keyword>
<feature type="chain" id="PRO_5005505801" evidence="3">
    <location>
        <begin position="22"/>
        <end position="195"/>
    </location>
</feature>
<reference evidence="5" key="1">
    <citation type="submission" date="2015-08" db="EMBL/GenBank/DDBJ databases">
        <authorList>
            <person name="Varghese N."/>
        </authorList>
    </citation>
    <scope>NUCLEOTIDE SEQUENCE [LARGE SCALE GENOMIC DNA]</scope>
    <source>
        <strain evidence="5">JCM 18476</strain>
    </source>
</reference>
<gene>
    <name evidence="4" type="ORF">Ga0061065_111115</name>
</gene>
<evidence type="ECO:0000256" key="1">
    <source>
        <dbReference type="ARBA" id="ARBA00008490"/>
    </source>
</evidence>
<dbReference type="STRING" id="1137284.GCA_001418205_03055"/>
<dbReference type="PANTHER" id="PTHR38108:SF1">
    <property type="entry name" value="UPF0319 PROTEIN YCCT"/>
    <property type="match status" value="1"/>
</dbReference>
<feature type="signal peptide" evidence="3">
    <location>
        <begin position="1"/>
        <end position="21"/>
    </location>
</feature>
<evidence type="ECO:0000256" key="3">
    <source>
        <dbReference type="SAM" id="SignalP"/>
    </source>
</evidence>
<dbReference type="PANTHER" id="PTHR38108">
    <property type="entry name" value="UPF0319 PROTEIN YCCT"/>
    <property type="match status" value="1"/>
</dbReference>
<dbReference type="OrthoDB" id="6214779at2"/>
<proteinExistence type="inferred from homology"/>
<protein>
    <submittedName>
        <fullName evidence="4">Uncharacterized conserved protein YccT, UPF0319 family</fullName>
    </submittedName>
</protein>
<accession>A0A0K6IQG2</accession>
<dbReference type="RefSeq" id="WP_055464095.1">
    <property type="nucleotide sequence ID" value="NZ_CYHG01000011.1"/>
</dbReference>
<name>A0A0K6IQG2_9GAMM</name>
<dbReference type="EMBL" id="CYHG01000011">
    <property type="protein sequence ID" value="CUB05552.1"/>
    <property type="molecule type" value="Genomic_DNA"/>
</dbReference>
<organism evidence="4 5">
    <name type="scientific">Marinomonas fungiae</name>
    <dbReference type="NCBI Taxonomy" id="1137284"/>
    <lineage>
        <taxon>Bacteria</taxon>
        <taxon>Pseudomonadati</taxon>
        <taxon>Pseudomonadota</taxon>
        <taxon>Gammaproteobacteria</taxon>
        <taxon>Oceanospirillales</taxon>
        <taxon>Oceanospirillaceae</taxon>
        <taxon>Marinomonas</taxon>
    </lineage>
</organism>
<evidence type="ECO:0000256" key="2">
    <source>
        <dbReference type="ARBA" id="ARBA00022729"/>
    </source>
</evidence>
<dbReference type="Proteomes" id="UP000182769">
    <property type="component" value="Unassembled WGS sequence"/>
</dbReference>
<evidence type="ECO:0000313" key="4">
    <source>
        <dbReference type="EMBL" id="CUB05552.1"/>
    </source>
</evidence>
<keyword evidence="5" id="KW-1185">Reference proteome</keyword>